<gene>
    <name evidence="1" type="ORF">QO001_003198</name>
</gene>
<protein>
    <submittedName>
        <fullName evidence="1">Uncharacterized protein</fullName>
    </submittedName>
</protein>
<dbReference type="AlphaFoldDB" id="A0AAJ1TSZ0"/>
<dbReference type="RefSeq" id="WP_230365425.1">
    <property type="nucleotide sequence ID" value="NZ_JAJALK010000002.1"/>
</dbReference>
<reference evidence="1" key="1">
    <citation type="submission" date="2023-07" db="EMBL/GenBank/DDBJ databases">
        <title>Genomic Encyclopedia of Type Strains, Phase IV (KMG-IV): sequencing the most valuable type-strain genomes for metagenomic binning, comparative biology and taxonomic classification.</title>
        <authorList>
            <person name="Goeker M."/>
        </authorList>
    </citation>
    <scope>NUCLEOTIDE SEQUENCE</scope>
    <source>
        <strain evidence="1">DSM 19569</strain>
    </source>
</reference>
<name>A0AAJ1TSZ0_9HYPH</name>
<proteinExistence type="predicted"/>
<evidence type="ECO:0000313" key="2">
    <source>
        <dbReference type="Proteomes" id="UP001223420"/>
    </source>
</evidence>
<accession>A0AAJ1TSZ0</accession>
<evidence type="ECO:0000313" key="1">
    <source>
        <dbReference type="EMBL" id="MDQ0544264.1"/>
    </source>
</evidence>
<comment type="caution">
    <text evidence="1">The sequence shown here is derived from an EMBL/GenBank/DDBJ whole genome shotgun (WGS) entry which is preliminary data.</text>
</comment>
<organism evidence="1 2">
    <name type="scientific">Methylobacterium brachiatum</name>
    <dbReference type="NCBI Taxonomy" id="269660"/>
    <lineage>
        <taxon>Bacteria</taxon>
        <taxon>Pseudomonadati</taxon>
        <taxon>Pseudomonadota</taxon>
        <taxon>Alphaproteobacteria</taxon>
        <taxon>Hyphomicrobiales</taxon>
        <taxon>Methylobacteriaceae</taxon>
        <taxon>Methylobacterium</taxon>
    </lineage>
</organism>
<dbReference type="EMBL" id="JAUSWL010000005">
    <property type="protein sequence ID" value="MDQ0544264.1"/>
    <property type="molecule type" value="Genomic_DNA"/>
</dbReference>
<dbReference type="Proteomes" id="UP001223420">
    <property type="component" value="Unassembled WGS sequence"/>
</dbReference>
<sequence>MTPAEIEAKVRGAHAEALGNRLMQRRRSSRIDDLVRDARLYGREAGADFARTHLGRLVDEAVGVAGCREGALELALHGSGHAALEGLAQALRDLTGLEVEVDGTTVRLSWA</sequence>